<reference evidence="1 2" key="1">
    <citation type="submission" date="2023-11" db="EMBL/GenBank/DDBJ databases">
        <title>Genome sequence of Microbacterium rhizosphaerae KACC 19337.</title>
        <authorList>
            <person name="Choi H."/>
            <person name="Kim S."/>
            <person name="Kim Y."/>
            <person name="Kwon S.-W."/>
            <person name="Heo J."/>
        </authorList>
    </citation>
    <scope>NUCLEOTIDE SEQUENCE [LARGE SCALE GENOMIC DNA]</scope>
    <source>
        <strain evidence="1 2">KACC 19337</strain>
    </source>
</reference>
<gene>
    <name evidence="1" type="ORF">SM116_14360</name>
</gene>
<accession>A0ABZ0SJZ1</accession>
<dbReference type="RefSeq" id="WP_320941650.1">
    <property type="nucleotide sequence ID" value="NZ_BAABEU010000008.1"/>
</dbReference>
<dbReference type="Proteomes" id="UP001323798">
    <property type="component" value="Chromosome"/>
</dbReference>
<proteinExistence type="predicted"/>
<sequence length="209" mass="24598">MRGEYVDERDSTWERNDPRFRVYVFKGAGNTTTVMDIADATVEEALESAHALANGGEHLWSLALVQDDARGRRGLLWLSGMDYNDWPATALEWRRRRQMQDRYLSARRRRGLAVVLPNGLRLIRVFPEWWGGWPLWESFTDHYRLDDQSLTVTRELADALFDWNEEWLDRDENEPLAHPAEWEQRGVELVEQLRRELDGVAEVRPEFLS</sequence>
<protein>
    <submittedName>
        <fullName evidence="1">Uncharacterized protein</fullName>
    </submittedName>
</protein>
<evidence type="ECO:0000313" key="2">
    <source>
        <dbReference type="Proteomes" id="UP001323798"/>
    </source>
</evidence>
<organism evidence="1 2">
    <name type="scientific">Microbacterium rhizosphaerae</name>
    <dbReference type="NCBI Taxonomy" id="1678237"/>
    <lineage>
        <taxon>Bacteria</taxon>
        <taxon>Bacillati</taxon>
        <taxon>Actinomycetota</taxon>
        <taxon>Actinomycetes</taxon>
        <taxon>Micrococcales</taxon>
        <taxon>Microbacteriaceae</taxon>
        <taxon>Microbacterium</taxon>
    </lineage>
</organism>
<keyword evidence="2" id="KW-1185">Reference proteome</keyword>
<evidence type="ECO:0000313" key="1">
    <source>
        <dbReference type="EMBL" id="WPR88933.1"/>
    </source>
</evidence>
<dbReference type="EMBL" id="CP139368">
    <property type="protein sequence ID" value="WPR88933.1"/>
    <property type="molecule type" value="Genomic_DNA"/>
</dbReference>
<name>A0ABZ0SJZ1_9MICO</name>